<dbReference type="Proteomes" id="UP000887540">
    <property type="component" value="Unplaced"/>
</dbReference>
<evidence type="ECO:0000313" key="4">
    <source>
        <dbReference type="WBParaSite" id="ACRNAN_scaffold14375.g8294.t1"/>
    </source>
</evidence>
<dbReference type="CDD" id="cd15457">
    <property type="entry name" value="NADAR"/>
    <property type="match status" value="1"/>
</dbReference>
<dbReference type="InterPro" id="IPR012816">
    <property type="entry name" value="NADAR"/>
</dbReference>
<keyword evidence="3" id="KW-1185">Reference proteome</keyword>
<feature type="compositionally biased region" description="Basic residues" evidence="1">
    <location>
        <begin position="1"/>
        <end position="12"/>
    </location>
</feature>
<feature type="region of interest" description="Disordered" evidence="1">
    <location>
        <begin position="1"/>
        <end position="24"/>
    </location>
</feature>
<name>A0A914CUY7_9BILA</name>
<evidence type="ECO:0000259" key="2">
    <source>
        <dbReference type="Pfam" id="PF08719"/>
    </source>
</evidence>
<proteinExistence type="predicted"/>
<reference evidence="4" key="1">
    <citation type="submission" date="2022-11" db="UniProtKB">
        <authorList>
            <consortium name="WormBaseParasite"/>
        </authorList>
    </citation>
    <scope>IDENTIFICATION</scope>
</reference>
<dbReference type="InterPro" id="IPR037238">
    <property type="entry name" value="YbiA-like_sf"/>
</dbReference>
<dbReference type="AlphaFoldDB" id="A0A914CUY7"/>
<dbReference type="WBParaSite" id="ACRNAN_scaffold14375.g8294.t1">
    <property type="protein sequence ID" value="ACRNAN_scaffold14375.g8294.t1"/>
    <property type="gene ID" value="ACRNAN_scaffold14375.g8294"/>
</dbReference>
<evidence type="ECO:0000256" key="1">
    <source>
        <dbReference type="SAM" id="MobiDB-lite"/>
    </source>
</evidence>
<feature type="domain" description="NADAR" evidence="2">
    <location>
        <begin position="202"/>
        <end position="368"/>
    </location>
</feature>
<organism evidence="3 4">
    <name type="scientific">Acrobeloides nanus</name>
    <dbReference type="NCBI Taxonomy" id="290746"/>
    <lineage>
        <taxon>Eukaryota</taxon>
        <taxon>Metazoa</taxon>
        <taxon>Ecdysozoa</taxon>
        <taxon>Nematoda</taxon>
        <taxon>Chromadorea</taxon>
        <taxon>Rhabditida</taxon>
        <taxon>Tylenchina</taxon>
        <taxon>Cephalobomorpha</taxon>
        <taxon>Cephaloboidea</taxon>
        <taxon>Cephalobidae</taxon>
        <taxon>Acrobeloides</taxon>
    </lineage>
</organism>
<dbReference type="Gene3D" id="1.10.357.40">
    <property type="entry name" value="YbiA-like"/>
    <property type="match status" value="1"/>
</dbReference>
<protein>
    <submittedName>
        <fullName evidence="4">NADAR domain-containing protein</fullName>
    </submittedName>
</protein>
<dbReference type="Pfam" id="PF08719">
    <property type="entry name" value="NADAR"/>
    <property type="match status" value="1"/>
</dbReference>
<accession>A0A914CUY7</accession>
<dbReference type="SUPFAM" id="SSF143990">
    <property type="entry name" value="YbiA-like"/>
    <property type="match status" value="1"/>
</dbReference>
<sequence length="379" mass="42392">MPKKGNNKRNVKKLSDSDASEGVANKKVAHVSVSDANLVNEPQLGKDTKLVIKLPPLLKRPMQPNKPENVAVKVENVQSNVENEASGTAATNLLGELKNRESTMDIAKEKIVTQEQKPPFDYWKKLEAQAQLKVAAKQGEIDFTMDDFISFDQHAVKKSANLLYGKQSELEIKNNNQVDEYEISPENILAFSGTSHFLSMMFLSDFQINGNVYKSVEHYYQASKLFALCGPTLSARLASVRKPAYVKKFVRRILAERSVPRGAVEKWKKTQGLTILNFAIHQKFGQNPSLAKRLIETEKKILAHAFDGDGYLACNADEKEILKWAEEHNGEILKIPREVNWENAENVPVVGKGKNLLGAICMKVRQELLTKHGAILGEN</sequence>
<evidence type="ECO:0000313" key="3">
    <source>
        <dbReference type="Proteomes" id="UP000887540"/>
    </source>
</evidence>